<keyword evidence="4 8" id="KW-0418">Kinase</keyword>
<evidence type="ECO:0000256" key="3">
    <source>
        <dbReference type="ARBA" id="ARBA00022679"/>
    </source>
</evidence>
<comment type="catalytic activity">
    <reaction evidence="5">
        <text>GMP + ATP = GDP + ADP</text>
        <dbReference type="Rhea" id="RHEA:20780"/>
        <dbReference type="ChEBI" id="CHEBI:30616"/>
        <dbReference type="ChEBI" id="CHEBI:58115"/>
        <dbReference type="ChEBI" id="CHEBI:58189"/>
        <dbReference type="ChEBI" id="CHEBI:456216"/>
        <dbReference type="EC" id="2.7.4.8"/>
    </reaction>
</comment>
<dbReference type="Proteomes" id="UP001597262">
    <property type="component" value="Unassembled WGS sequence"/>
</dbReference>
<evidence type="ECO:0000256" key="5">
    <source>
        <dbReference type="ARBA" id="ARBA00048594"/>
    </source>
</evidence>
<evidence type="ECO:0000313" key="8">
    <source>
        <dbReference type="EMBL" id="MFD1177609.1"/>
    </source>
</evidence>
<reference evidence="9" key="1">
    <citation type="journal article" date="2019" name="Int. J. Syst. Evol. Microbiol.">
        <title>The Global Catalogue of Microorganisms (GCM) 10K type strain sequencing project: providing services to taxonomists for standard genome sequencing and annotation.</title>
        <authorList>
            <consortium name="The Broad Institute Genomics Platform"/>
            <consortium name="The Broad Institute Genome Sequencing Center for Infectious Disease"/>
            <person name="Wu L."/>
            <person name="Ma J."/>
        </authorList>
    </citation>
    <scope>NUCLEOTIDE SEQUENCE [LARGE SCALE GENOMIC DNA]</scope>
    <source>
        <strain evidence="9">CCUG 59189</strain>
    </source>
</reference>
<dbReference type="PROSITE" id="PS50052">
    <property type="entry name" value="GUANYLATE_KINASE_2"/>
    <property type="match status" value="1"/>
</dbReference>
<feature type="domain" description="Guanylate kinase-like" evidence="7">
    <location>
        <begin position="35"/>
        <end position="211"/>
    </location>
</feature>
<evidence type="ECO:0000256" key="4">
    <source>
        <dbReference type="ARBA" id="ARBA00022777"/>
    </source>
</evidence>
<dbReference type="Pfam" id="PF00625">
    <property type="entry name" value="Guanylate_kin"/>
    <property type="match status" value="1"/>
</dbReference>
<dbReference type="PROSITE" id="PS00856">
    <property type="entry name" value="GUANYLATE_KINASE_1"/>
    <property type="match status" value="1"/>
</dbReference>
<dbReference type="PANTHER" id="PTHR23117">
    <property type="entry name" value="GUANYLATE KINASE-RELATED"/>
    <property type="match status" value="1"/>
</dbReference>
<evidence type="ECO:0000256" key="2">
    <source>
        <dbReference type="ARBA" id="ARBA00005790"/>
    </source>
</evidence>
<evidence type="ECO:0000256" key="1">
    <source>
        <dbReference type="ARBA" id="ARBA00003531"/>
    </source>
</evidence>
<name>A0ABW3RYU5_9BACL</name>
<dbReference type="InterPro" id="IPR027417">
    <property type="entry name" value="P-loop_NTPase"/>
</dbReference>
<dbReference type="SMART" id="SM00072">
    <property type="entry name" value="GuKc"/>
    <property type="match status" value="1"/>
</dbReference>
<accession>A0ABW3RYU5</accession>
<dbReference type="GO" id="GO:0016301">
    <property type="term" value="F:kinase activity"/>
    <property type="evidence" value="ECO:0007669"/>
    <property type="project" value="UniProtKB-KW"/>
</dbReference>
<dbReference type="PANTHER" id="PTHR23117:SF13">
    <property type="entry name" value="GUANYLATE KINASE"/>
    <property type="match status" value="1"/>
</dbReference>
<keyword evidence="9" id="KW-1185">Reference proteome</keyword>
<gene>
    <name evidence="8" type="ORF">ACFQ3W_15045</name>
</gene>
<evidence type="ECO:0000256" key="6">
    <source>
        <dbReference type="SAM" id="MobiDB-lite"/>
    </source>
</evidence>
<sequence>MWDWLKTSKTTHGKPETKAEPDKSTEPVPAETPELKIIIITGTSGSGRKATAKKLSTDLGIPYVLSYTTRAKRPNEQDGEHYHFVSTDEFQAMAGRDEFYEAVTLERGRYGVSKNELNQALEKRKAAIIVVNWDGVQTFRREFGQGAIRIFLYVTKDDIRLRQEREAAPPEVLEEYLRNYPDQVIHKKESDYLLQNIEPSVTVDKIKAFLHDKL</sequence>
<comment type="similarity">
    <text evidence="2">Belongs to the guanylate kinase family.</text>
</comment>
<keyword evidence="3" id="KW-0808">Transferase</keyword>
<dbReference type="InterPro" id="IPR008145">
    <property type="entry name" value="GK/Ca_channel_bsu"/>
</dbReference>
<dbReference type="EMBL" id="JBHTLM010000010">
    <property type="protein sequence ID" value="MFD1177609.1"/>
    <property type="molecule type" value="Genomic_DNA"/>
</dbReference>
<protein>
    <submittedName>
        <fullName evidence="8">Guanylate kinase</fullName>
    </submittedName>
</protein>
<proteinExistence type="inferred from homology"/>
<feature type="region of interest" description="Disordered" evidence="6">
    <location>
        <begin position="1"/>
        <end position="30"/>
    </location>
</feature>
<dbReference type="RefSeq" id="WP_379320053.1">
    <property type="nucleotide sequence ID" value="NZ_JBHTLM010000010.1"/>
</dbReference>
<dbReference type="InterPro" id="IPR020590">
    <property type="entry name" value="Guanylate_kinase_CS"/>
</dbReference>
<evidence type="ECO:0000313" key="9">
    <source>
        <dbReference type="Proteomes" id="UP001597262"/>
    </source>
</evidence>
<dbReference type="Gene3D" id="3.40.50.300">
    <property type="entry name" value="P-loop containing nucleotide triphosphate hydrolases"/>
    <property type="match status" value="1"/>
</dbReference>
<dbReference type="InterPro" id="IPR008144">
    <property type="entry name" value="Guanylate_kin-like_dom"/>
</dbReference>
<feature type="compositionally biased region" description="Basic and acidic residues" evidence="6">
    <location>
        <begin position="13"/>
        <end position="25"/>
    </location>
</feature>
<organism evidence="8 9">
    <name type="scientific">Paenibacillus puldeungensis</name>
    <dbReference type="NCBI Taxonomy" id="696536"/>
    <lineage>
        <taxon>Bacteria</taxon>
        <taxon>Bacillati</taxon>
        <taxon>Bacillota</taxon>
        <taxon>Bacilli</taxon>
        <taxon>Bacillales</taxon>
        <taxon>Paenibacillaceae</taxon>
        <taxon>Paenibacillus</taxon>
    </lineage>
</organism>
<dbReference type="SUPFAM" id="SSF52540">
    <property type="entry name" value="P-loop containing nucleoside triphosphate hydrolases"/>
    <property type="match status" value="1"/>
</dbReference>
<comment type="caution">
    <text evidence="8">The sequence shown here is derived from an EMBL/GenBank/DDBJ whole genome shotgun (WGS) entry which is preliminary data.</text>
</comment>
<evidence type="ECO:0000259" key="7">
    <source>
        <dbReference type="PROSITE" id="PS50052"/>
    </source>
</evidence>
<comment type="function">
    <text evidence="1">Essential for recycling GMP and indirectly, cGMP.</text>
</comment>